<evidence type="ECO:0000313" key="1">
    <source>
        <dbReference type="EMBL" id="ARF09941.1"/>
    </source>
</evidence>
<proteinExistence type="predicted"/>
<dbReference type="InterPro" id="IPR036465">
    <property type="entry name" value="vWFA_dom_sf"/>
</dbReference>
<name>A0A1V0SE27_9VIRU</name>
<dbReference type="EMBL" id="KY684090">
    <property type="protein sequence ID" value="ARF09941.1"/>
    <property type="molecule type" value="Genomic_DNA"/>
</dbReference>
<dbReference type="SUPFAM" id="SSF53300">
    <property type="entry name" value="vWA-like"/>
    <property type="match status" value="1"/>
</dbReference>
<gene>
    <name evidence="1" type="ORF">Indivirus_6_7</name>
</gene>
<protein>
    <submittedName>
        <fullName evidence="1">Uncharacterized protein</fullName>
    </submittedName>
</protein>
<reference evidence="1" key="1">
    <citation type="journal article" date="2017" name="Science">
        <title>Giant viruses with an expanded complement of translation system components.</title>
        <authorList>
            <person name="Schulz F."/>
            <person name="Yutin N."/>
            <person name="Ivanova N.N."/>
            <person name="Ortega D.R."/>
            <person name="Lee T.K."/>
            <person name="Vierheilig J."/>
            <person name="Daims H."/>
            <person name="Horn M."/>
            <person name="Wagner M."/>
            <person name="Jensen G.J."/>
            <person name="Kyrpides N.C."/>
            <person name="Koonin E.V."/>
            <person name="Woyke T."/>
        </authorList>
    </citation>
    <scope>NUCLEOTIDE SEQUENCE</scope>
    <source>
        <strain evidence="1">ILV1</strain>
    </source>
</reference>
<accession>A0A1V0SE27</accession>
<dbReference type="Gene3D" id="3.40.50.410">
    <property type="entry name" value="von Willebrand factor, type A domain"/>
    <property type="match status" value="1"/>
</dbReference>
<sequence>MNKSKEILVNDGSIKDHIELQNNNYNEYLANLFLLFHEYNVDFTISKLAKILVASMTRMDHKLSEYLLENPKYDLPAILKTCEILDSKRLYKQLEKKTGKIKNSSKLSKHKSIIANLKSLNENLDLSLSTSKINFIKNNWIRHLSKDRLEYMALLYPIKQWKYLIDLFHLKPNDFQLSWFSNYIFTKEYPKESIIDICNKMTIENISEILVKYKLPYDFLRVKYFDLLNQDIMKIILEYSDMACIIRHWENFNNEYNSENVIERLNKGEIINMPYGELMKRIQLLKDEQKSTSLVNKLLEIAETKLCNYQINIEQPIVVFGDASGSMDVAIRTSSIITSILVKICQAKMHLFREKDEIIHNPPTNVLEVLEAMKKFKAYGCTAPCASLYPYYKNKEIVKTFILVTDEVENMSYDNNITYNEGFFDVIFKKYREEVYPAKLVFISFLDNNKDGQMVQDLKKTIPGIEKDITQFIMSSRNPDLRKLDELLNTLSLDTDFYNLKLQRIIAKLNEKKLFDKESIDNLLNDNLDDRLTIYI</sequence>
<organism evidence="1">
    <name type="scientific">Indivirus ILV1</name>
    <dbReference type="NCBI Taxonomy" id="1977633"/>
    <lineage>
        <taxon>Viruses</taxon>
        <taxon>Varidnaviria</taxon>
        <taxon>Bamfordvirae</taxon>
        <taxon>Nucleocytoviricota</taxon>
        <taxon>Megaviricetes</taxon>
        <taxon>Imitervirales</taxon>
        <taxon>Mimiviridae</taxon>
        <taxon>Klosneuvirinae</taxon>
        <taxon>Indivirus</taxon>
    </lineage>
</organism>